<evidence type="ECO:0000256" key="1">
    <source>
        <dbReference type="SAM" id="MobiDB-lite"/>
    </source>
</evidence>
<reference evidence="2 3" key="1">
    <citation type="submission" date="2015-12" db="EMBL/GenBank/DDBJ databases">
        <title>Draft genome sequence of Moniliophthora roreri, the causal agent of frosty pod rot of cacao.</title>
        <authorList>
            <person name="Aime M.C."/>
            <person name="Diaz-Valderrama J.R."/>
            <person name="Kijpornyongpan T."/>
            <person name="Phillips-Mora W."/>
        </authorList>
    </citation>
    <scope>NUCLEOTIDE SEQUENCE [LARGE SCALE GENOMIC DNA]</scope>
    <source>
        <strain evidence="2 3">MCA 2952</strain>
    </source>
</reference>
<comment type="caution">
    <text evidence="2">The sequence shown here is derived from an EMBL/GenBank/DDBJ whole genome shotgun (WGS) entry which is preliminary data.</text>
</comment>
<evidence type="ECO:0000313" key="3">
    <source>
        <dbReference type="Proteomes" id="UP000054988"/>
    </source>
</evidence>
<name>A0A0W0GFB2_MONRR</name>
<protein>
    <submittedName>
        <fullName evidence="2">Uncharacterized protein</fullName>
    </submittedName>
</protein>
<evidence type="ECO:0000313" key="2">
    <source>
        <dbReference type="EMBL" id="KTB47252.1"/>
    </source>
</evidence>
<feature type="compositionally biased region" description="Basic and acidic residues" evidence="1">
    <location>
        <begin position="7"/>
        <end position="20"/>
    </location>
</feature>
<organism evidence="2 3">
    <name type="scientific">Moniliophthora roreri</name>
    <name type="common">Frosty pod rot fungus</name>
    <name type="synonym">Monilia roreri</name>
    <dbReference type="NCBI Taxonomy" id="221103"/>
    <lineage>
        <taxon>Eukaryota</taxon>
        <taxon>Fungi</taxon>
        <taxon>Dikarya</taxon>
        <taxon>Basidiomycota</taxon>
        <taxon>Agaricomycotina</taxon>
        <taxon>Agaricomycetes</taxon>
        <taxon>Agaricomycetidae</taxon>
        <taxon>Agaricales</taxon>
        <taxon>Marasmiineae</taxon>
        <taxon>Marasmiaceae</taxon>
        <taxon>Moniliophthora</taxon>
    </lineage>
</organism>
<dbReference type="Proteomes" id="UP000054988">
    <property type="component" value="Unassembled WGS sequence"/>
</dbReference>
<feature type="region of interest" description="Disordered" evidence="1">
    <location>
        <begin position="1"/>
        <end position="21"/>
    </location>
</feature>
<proteinExistence type="predicted"/>
<accession>A0A0W0GFB2</accession>
<gene>
    <name evidence="2" type="ORF">WG66_170</name>
</gene>
<dbReference type="AlphaFoldDB" id="A0A0W0GFB2"/>
<sequence length="34" mass="4079">MVQSDALSRRPDLVDKEDNNNKNVVFLHYGQRYR</sequence>
<dbReference type="EMBL" id="LATX01000077">
    <property type="protein sequence ID" value="KTB47252.1"/>
    <property type="molecule type" value="Genomic_DNA"/>
</dbReference>